<organism evidence="8 9">
    <name type="scientific">Psophocarpus tetragonolobus</name>
    <name type="common">Winged bean</name>
    <name type="synonym">Dolichos tetragonolobus</name>
    <dbReference type="NCBI Taxonomy" id="3891"/>
    <lineage>
        <taxon>Eukaryota</taxon>
        <taxon>Viridiplantae</taxon>
        <taxon>Streptophyta</taxon>
        <taxon>Embryophyta</taxon>
        <taxon>Tracheophyta</taxon>
        <taxon>Spermatophyta</taxon>
        <taxon>Magnoliopsida</taxon>
        <taxon>eudicotyledons</taxon>
        <taxon>Gunneridae</taxon>
        <taxon>Pentapetalae</taxon>
        <taxon>rosids</taxon>
        <taxon>fabids</taxon>
        <taxon>Fabales</taxon>
        <taxon>Fabaceae</taxon>
        <taxon>Papilionoideae</taxon>
        <taxon>50 kb inversion clade</taxon>
        <taxon>NPAAA clade</taxon>
        <taxon>indigoferoid/millettioid clade</taxon>
        <taxon>Phaseoleae</taxon>
        <taxon>Psophocarpus</taxon>
    </lineage>
</organism>
<evidence type="ECO:0000313" key="9">
    <source>
        <dbReference type="Proteomes" id="UP001386955"/>
    </source>
</evidence>
<evidence type="ECO:0000313" key="8">
    <source>
        <dbReference type="EMBL" id="KAK7383397.1"/>
    </source>
</evidence>
<reference evidence="8 9" key="1">
    <citation type="submission" date="2024-01" db="EMBL/GenBank/DDBJ databases">
        <title>The genomes of 5 underutilized Papilionoideae crops provide insights into root nodulation and disease resistanc.</title>
        <authorList>
            <person name="Jiang F."/>
        </authorList>
    </citation>
    <scope>NUCLEOTIDE SEQUENCE [LARGE SCALE GENOMIC DNA]</scope>
    <source>
        <strain evidence="8">DUOXIRENSHENG_FW03</strain>
        <tissue evidence="8">Leaves</tissue>
    </source>
</reference>
<dbReference type="GO" id="GO:0043565">
    <property type="term" value="F:sequence-specific DNA binding"/>
    <property type="evidence" value="ECO:0007669"/>
    <property type="project" value="InterPro"/>
</dbReference>
<evidence type="ECO:0000256" key="6">
    <source>
        <dbReference type="SAM" id="Coils"/>
    </source>
</evidence>
<keyword evidence="9" id="KW-1185">Reference proteome</keyword>
<gene>
    <name evidence="8" type="ORF">VNO78_29076</name>
</gene>
<dbReference type="GO" id="GO:0005634">
    <property type="term" value="C:nucleus"/>
    <property type="evidence" value="ECO:0007669"/>
    <property type="project" value="UniProtKB-SubCell"/>
</dbReference>
<protein>
    <recommendedName>
        <fullName evidence="7">WRKY domain-containing protein</fullName>
    </recommendedName>
</protein>
<keyword evidence="4" id="KW-0804">Transcription</keyword>
<evidence type="ECO:0000259" key="7">
    <source>
        <dbReference type="PROSITE" id="PS50811"/>
    </source>
</evidence>
<evidence type="ECO:0000256" key="5">
    <source>
        <dbReference type="ARBA" id="ARBA00023242"/>
    </source>
</evidence>
<dbReference type="Proteomes" id="UP001386955">
    <property type="component" value="Unassembled WGS sequence"/>
</dbReference>
<feature type="coiled-coil region" evidence="6">
    <location>
        <begin position="9"/>
        <end position="57"/>
    </location>
</feature>
<dbReference type="Pfam" id="PF03106">
    <property type="entry name" value="WRKY"/>
    <property type="match status" value="1"/>
</dbReference>
<dbReference type="InterPro" id="IPR036576">
    <property type="entry name" value="WRKY_dom_sf"/>
</dbReference>
<dbReference type="PROSITE" id="PS50811">
    <property type="entry name" value="WRKY"/>
    <property type="match status" value="1"/>
</dbReference>
<dbReference type="PANTHER" id="PTHR31429:SF38">
    <property type="entry name" value="WRKY TRANSCRIPTION FACTOR 40-RELATED"/>
    <property type="match status" value="1"/>
</dbReference>
<keyword evidence="3" id="KW-0238">DNA-binding</keyword>
<dbReference type="Gene3D" id="2.20.25.80">
    <property type="entry name" value="WRKY domain"/>
    <property type="match status" value="1"/>
</dbReference>
<dbReference type="GO" id="GO:0003700">
    <property type="term" value="F:DNA-binding transcription factor activity"/>
    <property type="evidence" value="ECO:0007669"/>
    <property type="project" value="InterPro"/>
</dbReference>
<proteinExistence type="predicted"/>
<dbReference type="InterPro" id="IPR003657">
    <property type="entry name" value="WRKY_dom"/>
</dbReference>
<evidence type="ECO:0000256" key="2">
    <source>
        <dbReference type="ARBA" id="ARBA00023015"/>
    </source>
</evidence>
<evidence type="ECO:0000256" key="3">
    <source>
        <dbReference type="ARBA" id="ARBA00023125"/>
    </source>
</evidence>
<dbReference type="PANTHER" id="PTHR31429">
    <property type="entry name" value="WRKY TRANSCRIPTION FACTOR 36-RELATED"/>
    <property type="match status" value="1"/>
</dbReference>
<sequence length="268" mass="30354">MVVQLFNTAIIMDEKVETLKSELQRVREENNTLRVMLEVLSTKYTKLETQLKETNKAQLKDMSSNQIGSVIPIVEANKRPRLEFPTAKKPLQIFVRTHPKDDSLIIKDGYQWRKYGQKVTKDNASPRAYFRCSMAPICPAKKKVQRCLHDKSIIVATYDGEHNHGALHESSSSTPTGSSVDNKLPLTRVPNDKEAMNIDLALSGWTKTDKKHCEDGINNFKIEECVSSLIKDPHFTMSLAEAVARTITGQQKEQDLNLNLDLRGECNQ</sequence>
<keyword evidence="2" id="KW-0805">Transcription regulation</keyword>
<keyword evidence="6" id="KW-0175">Coiled coil</keyword>
<comment type="caution">
    <text evidence="8">The sequence shown here is derived from an EMBL/GenBank/DDBJ whole genome shotgun (WGS) entry which is preliminary data.</text>
</comment>
<evidence type="ECO:0000256" key="4">
    <source>
        <dbReference type="ARBA" id="ARBA00023163"/>
    </source>
</evidence>
<name>A0AAN9X0B9_PSOTE</name>
<comment type="subcellular location">
    <subcellularLocation>
        <location evidence="1">Nucleus</location>
    </subcellularLocation>
</comment>
<accession>A0AAN9X0B9</accession>
<dbReference type="InterPro" id="IPR044810">
    <property type="entry name" value="WRKY_plant"/>
</dbReference>
<dbReference type="AlphaFoldDB" id="A0AAN9X0B9"/>
<dbReference type="EMBL" id="JAYMYS010000008">
    <property type="protein sequence ID" value="KAK7383397.1"/>
    <property type="molecule type" value="Genomic_DNA"/>
</dbReference>
<feature type="domain" description="WRKY" evidence="7">
    <location>
        <begin position="101"/>
        <end position="167"/>
    </location>
</feature>
<dbReference type="SMART" id="SM00774">
    <property type="entry name" value="WRKY"/>
    <property type="match status" value="1"/>
</dbReference>
<dbReference type="SUPFAM" id="SSF118290">
    <property type="entry name" value="WRKY DNA-binding domain"/>
    <property type="match status" value="1"/>
</dbReference>
<keyword evidence="5" id="KW-0539">Nucleus</keyword>
<evidence type="ECO:0000256" key="1">
    <source>
        <dbReference type="ARBA" id="ARBA00004123"/>
    </source>
</evidence>